<dbReference type="PANTHER" id="PTHR39669:SF2">
    <property type="entry name" value="MEMBRANE-ASSOCIATED PROTEIN"/>
    <property type="match status" value="1"/>
</dbReference>
<dbReference type="OrthoDB" id="252716at2759"/>
<keyword evidence="1" id="KW-0812">Transmembrane</keyword>
<feature type="chain" id="PRO_5018787054" evidence="2">
    <location>
        <begin position="29"/>
        <end position="406"/>
    </location>
</feature>
<name>A0A3R7M1V8_TRYRA</name>
<evidence type="ECO:0000313" key="3">
    <source>
        <dbReference type="EMBL" id="RNE97818.1"/>
    </source>
</evidence>
<accession>A0A3R7M1V8</accession>
<dbReference type="VEuPathDB" id="TriTrypDB:TRSC58_00699"/>
<comment type="caution">
    <text evidence="3">The sequence shown here is derived from an EMBL/GenBank/DDBJ whole genome shotgun (WGS) entry which is preliminary data.</text>
</comment>
<keyword evidence="2" id="KW-0732">Signal</keyword>
<dbReference type="GeneID" id="40333087"/>
<dbReference type="AlphaFoldDB" id="A0A3R7M1V8"/>
<gene>
    <name evidence="3" type="ORF">TraAM80_09154</name>
</gene>
<sequence length="406" mass="44266">MIVVAKKRTALVLLLVAFLQVAPFAVYAQHSLECQKIWKGPSADNDIVACLSNVDRLFGQWRLLLLPVLNIVLLAVLLLVFPLLFLCVLCCRCCCIPDTLGSTKRARCCMWLWISYAFIWSGVMFYLVFFGAGLLIQTAPRVMDDAVSGPLTYFNFTAEKIVDFASDWSTGQRKQLDAIPLDLTDFRTVHEKAMKCIKVSKQNYFNYLDRISITTYAVSSVGIVLVLLILPFACCHCCIPFFPLILSCLYWVTAIVFAVLGTVVGVLAYVAVVGCGELQLHYTRQPGLAQWYAVPYCQRQFNFTKINRMIREKEVELSKGACKQLLAVCEPQKEDNVLPSKLLASISLHINNAQRLKLLSGDALGGAVPGGAGPGGTVLGGAVPGGTVPGSAVPGGAVGCCSGCYR</sequence>
<dbReference type="OMA" id="NETITHY"/>
<feature type="transmembrane region" description="Helical" evidence="1">
    <location>
        <begin position="110"/>
        <end position="136"/>
    </location>
</feature>
<dbReference type="Proteomes" id="UP000283634">
    <property type="component" value="Unassembled WGS sequence"/>
</dbReference>
<proteinExistence type="predicted"/>
<feature type="signal peptide" evidence="2">
    <location>
        <begin position="1"/>
        <end position="28"/>
    </location>
</feature>
<feature type="transmembrane region" description="Helical" evidence="1">
    <location>
        <begin position="249"/>
        <end position="272"/>
    </location>
</feature>
<evidence type="ECO:0000313" key="4">
    <source>
        <dbReference type="Proteomes" id="UP000283634"/>
    </source>
</evidence>
<feature type="transmembrane region" description="Helical" evidence="1">
    <location>
        <begin position="216"/>
        <end position="242"/>
    </location>
</feature>
<dbReference type="RefSeq" id="XP_029234321.1">
    <property type="nucleotide sequence ID" value="XM_029385856.1"/>
</dbReference>
<dbReference type="PANTHER" id="PTHR39669">
    <property type="entry name" value="MEMBRANE-ASSOCIATED PROTEIN"/>
    <property type="match status" value="1"/>
</dbReference>
<keyword evidence="1" id="KW-0472">Membrane</keyword>
<keyword evidence="4" id="KW-1185">Reference proteome</keyword>
<protein>
    <submittedName>
        <fullName evidence="3">Uncharacterized protein</fullName>
    </submittedName>
</protein>
<reference evidence="3 4" key="1">
    <citation type="journal article" date="2018" name="BMC Genomics">
        <title>Genomic comparison of Trypanosoma conorhini and Trypanosoma rangeli to Trypanosoma cruzi strains of high and low virulence.</title>
        <authorList>
            <person name="Bradwell K.R."/>
            <person name="Koparde V.N."/>
            <person name="Matveyev A.V."/>
            <person name="Serrano M.G."/>
            <person name="Alves J.M."/>
            <person name="Parikh H."/>
            <person name="Huang B."/>
            <person name="Lee V."/>
            <person name="Espinosa-Alvarez O."/>
            <person name="Ortiz P.A."/>
            <person name="Costa-Martins A.G."/>
            <person name="Teixeira M.M."/>
            <person name="Buck G.A."/>
        </authorList>
    </citation>
    <scope>NUCLEOTIDE SEQUENCE [LARGE SCALE GENOMIC DNA]</scope>
    <source>
        <strain evidence="3 4">AM80</strain>
    </source>
</reference>
<keyword evidence="1" id="KW-1133">Transmembrane helix</keyword>
<evidence type="ECO:0000256" key="2">
    <source>
        <dbReference type="SAM" id="SignalP"/>
    </source>
</evidence>
<dbReference type="EMBL" id="MKGL01000521">
    <property type="protein sequence ID" value="RNE97818.1"/>
    <property type="molecule type" value="Genomic_DNA"/>
</dbReference>
<organism evidence="3 4">
    <name type="scientific">Trypanosoma rangeli</name>
    <dbReference type="NCBI Taxonomy" id="5698"/>
    <lineage>
        <taxon>Eukaryota</taxon>
        <taxon>Discoba</taxon>
        <taxon>Euglenozoa</taxon>
        <taxon>Kinetoplastea</taxon>
        <taxon>Metakinetoplastina</taxon>
        <taxon>Trypanosomatida</taxon>
        <taxon>Trypanosomatidae</taxon>
        <taxon>Trypanosoma</taxon>
        <taxon>Herpetosoma</taxon>
    </lineage>
</organism>
<evidence type="ECO:0000256" key="1">
    <source>
        <dbReference type="SAM" id="Phobius"/>
    </source>
</evidence>
<feature type="transmembrane region" description="Helical" evidence="1">
    <location>
        <begin position="64"/>
        <end position="89"/>
    </location>
</feature>